<evidence type="ECO:0000313" key="4">
    <source>
        <dbReference type="Proteomes" id="UP000323426"/>
    </source>
</evidence>
<dbReference type="EMBL" id="VWSF01000018">
    <property type="protein sequence ID" value="KAA5542369.1"/>
    <property type="molecule type" value="Genomic_DNA"/>
</dbReference>
<proteinExistence type="predicted"/>
<reference evidence="3 4" key="1">
    <citation type="submission" date="2019-09" db="EMBL/GenBank/DDBJ databases">
        <title>Genome sequence and assembly of Adhaeribacter sp.</title>
        <authorList>
            <person name="Chhetri G."/>
        </authorList>
    </citation>
    <scope>NUCLEOTIDE SEQUENCE [LARGE SCALE GENOMIC DNA]</scope>
    <source>
        <strain evidence="3 4">DK36</strain>
    </source>
</reference>
<evidence type="ECO:0000313" key="3">
    <source>
        <dbReference type="EMBL" id="KAA5542369.1"/>
    </source>
</evidence>
<evidence type="ECO:0000259" key="2">
    <source>
        <dbReference type="Pfam" id="PF14730"/>
    </source>
</evidence>
<feature type="signal peptide" evidence="1">
    <location>
        <begin position="1"/>
        <end position="19"/>
    </location>
</feature>
<dbReference type="Pfam" id="PF14730">
    <property type="entry name" value="DUF4468"/>
    <property type="match status" value="1"/>
</dbReference>
<organism evidence="3 4">
    <name type="scientific">Adhaeribacter rhizoryzae</name>
    <dbReference type="NCBI Taxonomy" id="2607907"/>
    <lineage>
        <taxon>Bacteria</taxon>
        <taxon>Pseudomonadati</taxon>
        <taxon>Bacteroidota</taxon>
        <taxon>Cytophagia</taxon>
        <taxon>Cytophagales</taxon>
        <taxon>Hymenobacteraceae</taxon>
        <taxon>Adhaeribacter</taxon>
    </lineage>
</organism>
<dbReference type="Gene3D" id="3.30.530.80">
    <property type="match status" value="1"/>
</dbReference>
<comment type="caution">
    <text evidence="3">The sequence shown here is derived from an EMBL/GenBank/DDBJ whole genome shotgun (WGS) entry which is preliminary data.</text>
</comment>
<keyword evidence="4" id="KW-1185">Reference proteome</keyword>
<name>A0A5M6D8X2_9BACT</name>
<dbReference type="AlphaFoldDB" id="A0A5M6D8X2"/>
<protein>
    <submittedName>
        <fullName evidence="3">DUF4468 domain-containing protein</fullName>
    </submittedName>
</protein>
<dbReference type="RefSeq" id="WP_150091008.1">
    <property type="nucleotide sequence ID" value="NZ_VWSF01000018.1"/>
</dbReference>
<evidence type="ECO:0000256" key="1">
    <source>
        <dbReference type="SAM" id="SignalP"/>
    </source>
</evidence>
<gene>
    <name evidence="3" type="ORF">F0145_19265</name>
</gene>
<dbReference type="Proteomes" id="UP000323426">
    <property type="component" value="Unassembled WGS sequence"/>
</dbReference>
<dbReference type="InterPro" id="IPR027823">
    <property type="entry name" value="DUF4468"/>
</dbReference>
<feature type="domain" description="DUF4468" evidence="2">
    <location>
        <begin position="33"/>
        <end position="118"/>
    </location>
</feature>
<sequence>MLVKILSLFFLLMPFHASAQVFPVDALSGKIYYAEEVLVKDGPQFDLYNRAKAWFSSSVQNKKALQVDDLANGLIIGASYRVLLVREGHQAQKFRLWFTVKIEMEDDHYWYSITDFQLQEIQSTKEAGTKELKAAKVPLEELVLAKNEVALKGEKVIFHKSLESSAYDSIVALIKDFKKSML</sequence>
<feature type="chain" id="PRO_5024300259" evidence="1">
    <location>
        <begin position="20"/>
        <end position="182"/>
    </location>
</feature>
<accession>A0A5M6D8X2</accession>
<keyword evidence="1" id="KW-0732">Signal</keyword>